<feature type="region of interest" description="Disordered" evidence="1">
    <location>
        <begin position="557"/>
        <end position="579"/>
    </location>
</feature>
<feature type="region of interest" description="Disordered" evidence="1">
    <location>
        <begin position="691"/>
        <end position="716"/>
    </location>
</feature>
<sequence length="818" mass="90908">MAKRICRPISESAADIATQKCPNYEPIWDCEFSCPARLGSKQPHGWVISESAADIATQIRWLGGSAADVAAQKCPNYEPIWDGEFSCLSQIARRIRRPISESAADVAAQMNLVVWADLCHSSQIARKIRRPISESAADVAAQIRWLGGSAGPYQNPRLMLLLRNGQITNQFGTVNLVVWPDLCHSSQIARRIRRPISESAADVAAQMNLVVWADLCHSSQIARKIRRPISESAADVAAQIRWLGGSAGPYQNPRLMLLIRNVQITNQFGTNVQITNQFGTVNLVVWPDLCHSSQIARKIRRPISESAADVAAQIVWPDLCQRASQIARKIRRPISESAADVAAQKCPNYEPIWHGEFSCLADLCHSSQIARKIRRPRSESAADVAAQTRSQGRSAGPDQNPRLMLLLRNVQITNQFGTPDRKEIRRPISESAADVAAQTRSQGRSAGPYQNPRLMLLLRNVQITNQFGTVNLVVWPDLCHSSQIARKIRRPISESAADVAAQKCPNYEPIWHVRSQGRSAGPYQNPRLMLLLRLSGLTCAKRAPTSQMARRIRRPISESAADVAAQTRSQGRSAGPDQNPRLMLLLRNVQITNQFGTLNLVVWPDLCHSSQIARKICQPRSESAADVAAQKCPNYEPIWHVRWLGGSAGPDQNPRLMLLLRNVQITNQFGTVNLVVWPDLCHSSQIARKIRRPRSESTADVAAQTRSQGRSAGPDQNPRLMLLLRVNAIDLVTHILEQNVQITNQFGTVNLVVWADLCHSSQIARKIRQPRSESAADVAAQSECNRPGYPYFGTECPNYKPIWHDRKEDPPAQIRICG</sequence>
<organism evidence="2 3">
    <name type="scientific">Mycena pura</name>
    <dbReference type="NCBI Taxonomy" id="153505"/>
    <lineage>
        <taxon>Eukaryota</taxon>
        <taxon>Fungi</taxon>
        <taxon>Dikarya</taxon>
        <taxon>Basidiomycota</taxon>
        <taxon>Agaricomycotina</taxon>
        <taxon>Agaricomycetes</taxon>
        <taxon>Agaricomycetidae</taxon>
        <taxon>Agaricales</taxon>
        <taxon>Marasmiineae</taxon>
        <taxon>Mycenaceae</taxon>
        <taxon>Mycena</taxon>
    </lineage>
</organism>
<comment type="caution">
    <text evidence="2">The sequence shown here is derived from an EMBL/GenBank/DDBJ whole genome shotgun (WGS) entry which is preliminary data.</text>
</comment>
<keyword evidence="3" id="KW-1185">Reference proteome</keyword>
<dbReference type="AlphaFoldDB" id="A0AAD6VS45"/>
<accession>A0AAD6VS45</accession>
<reference evidence="2" key="1">
    <citation type="submission" date="2023-03" db="EMBL/GenBank/DDBJ databases">
        <title>Massive genome expansion in bonnet fungi (Mycena s.s.) driven by repeated elements and novel gene families across ecological guilds.</title>
        <authorList>
            <consortium name="Lawrence Berkeley National Laboratory"/>
            <person name="Harder C.B."/>
            <person name="Miyauchi S."/>
            <person name="Viragh M."/>
            <person name="Kuo A."/>
            <person name="Thoen E."/>
            <person name="Andreopoulos B."/>
            <person name="Lu D."/>
            <person name="Skrede I."/>
            <person name="Drula E."/>
            <person name="Henrissat B."/>
            <person name="Morin E."/>
            <person name="Kohler A."/>
            <person name="Barry K."/>
            <person name="LaButti K."/>
            <person name="Morin E."/>
            <person name="Salamov A."/>
            <person name="Lipzen A."/>
            <person name="Mereny Z."/>
            <person name="Hegedus B."/>
            <person name="Baldrian P."/>
            <person name="Stursova M."/>
            <person name="Weitz H."/>
            <person name="Taylor A."/>
            <person name="Grigoriev I.V."/>
            <person name="Nagy L.G."/>
            <person name="Martin F."/>
            <person name="Kauserud H."/>
        </authorList>
    </citation>
    <scope>NUCLEOTIDE SEQUENCE</scope>
    <source>
        <strain evidence="2">9144</strain>
    </source>
</reference>
<name>A0AAD6VS45_9AGAR</name>
<evidence type="ECO:0000313" key="3">
    <source>
        <dbReference type="Proteomes" id="UP001219525"/>
    </source>
</evidence>
<dbReference type="Proteomes" id="UP001219525">
    <property type="component" value="Unassembled WGS sequence"/>
</dbReference>
<dbReference type="EMBL" id="JARJCW010000008">
    <property type="protein sequence ID" value="KAJ7221258.1"/>
    <property type="molecule type" value="Genomic_DNA"/>
</dbReference>
<evidence type="ECO:0000256" key="1">
    <source>
        <dbReference type="SAM" id="MobiDB-lite"/>
    </source>
</evidence>
<proteinExistence type="predicted"/>
<gene>
    <name evidence="2" type="ORF">GGX14DRAFT_388447</name>
</gene>
<protein>
    <submittedName>
        <fullName evidence="2">Uncharacterized protein</fullName>
    </submittedName>
</protein>
<feature type="region of interest" description="Disordered" evidence="1">
    <location>
        <begin position="375"/>
        <end position="400"/>
    </location>
</feature>
<evidence type="ECO:0000313" key="2">
    <source>
        <dbReference type="EMBL" id="KAJ7221258.1"/>
    </source>
</evidence>